<proteinExistence type="predicted"/>
<feature type="compositionally biased region" description="Acidic residues" evidence="1">
    <location>
        <begin position="107"/>
        <end position="128"/>
    </location>
</feature>
<sequence>MTSEVRKQGDTVVQDETTSLYKSQYLGVLQKFDAEAFDEYIAAANYNLTVPELPQYWRMKSLLIVAGASTTGEPSKPEKGKYDDMENKQIEVLEAMGLLRPGRGGESEEQEESDEDSGEESEEEEEVEAQAISGSGGGDKLDVDNAAKTSNQGGGLVHRIAAGFERAILPEQTGGVGTTTLVRYRTNPHRPSMQKAKEMLRRKEDVDE</sequence>
<dbReference type="EMBL" id="JAWDJX010000003">
    <property type="protein sequence ID" value="KAK3057299.1"/>
    <property type="molecule type" value="Genomic_DNA"/>
</dbReference>
<gene>
    <name evidence="2" type="ORF">LTR09_001481</name>
</gene>
<comment type="caution">
    <text evidence="2">The sequence shown here is derived from an EMBL/GenBank/DDBJ whole genome shotgun (WGS) entry which is preliminary data.</text>
</comment>
<organism evidence="2 3">
    <name type="scientific">Extremus antarcticus</name>
    <dbReference type="NCBI Taxonomy" id="702011"/>
    <lineage>
        <taxon>Eukaryota</taxon>
        <taxon>Fungi</taxon>
        <taxon>Dikarya</taxon>
        <taxon>Ascomycota</taxon>
        <taxon>Pezizomycotina</taxon>
        <taxon>Dothideomycetes</taxon>
        <taxon>Dothideomycetidae</taxon>
        <taxon>Mycosphaerellales</taxon>
        <taxon>Extremaceae</taxon>
        <taxon>Extremus</taxon>
    </lineage>
</organism>
<evidence type="ECO:0000256" key="1">
    <source>
        <dbReference type="SAM" id="MobiDB-lite"/>
    </source>
</evidence>
<feature type="region of interest" description="Disordered" evidence="1">
    <location>
        <begin position="187"/>
        <end position="208"/>
    </location>
</feature>
<evidence type="ECO:0000313" key="2">
    <source>
        <dbReference type="EMBL" id="KAK3057299.1"/>
    </source>
</evidence>
<protein>
    <submittedName>
        <fullName evidence="2">Uncharacterized protein</fullName>
    </submittedName>
</protein>
<name>A0AAJ0LVV6_9PEZI</name>
<keyword evidence="3" id="KW-1185">Reference proteome</keyword>
<reference evidence="2" key="1">
    <citation type="submission" date="2023-04" db="EMBL/GenBank/DDBJ databases">
        <title>Black Yeasts Isolated from many extreme environments.</title>
        <authorList>
            <person name="Coleine C."/>
            <person name="Stajich J.E."/>
            <person name="Selbmann L."/>
        </authorList>
    </citation>
    <scope>NUCLEOTIDE SEQUENCE</scope>
    <source>
        <strain evidence="2">CCFEE 5312</strain>
    </source>
</reference>
<feature type="compositionally biased region" description="Basic and acidic residues" evidence="1">
    <location>
        <begin position="195"/>
        <end position="208"/>
    </location>
</feature>
<accession>A0AAJ0LVV6</accession>
<feature type="region of interest" description="Disordered" evidence="1">
    <location>
        <begin position="98"/>
        <end position="154"/>
    </location>
</feature>
<dbReference type="Proteomes" id="UP001271007">
    <property type="component" value="Unassembled WGS sequence"/>
</dbReference>
<evidence type="ECO:0000313" key="3">
    <source>
        <dbReference type="Proteomes" id="UP001271007"/>
    </source>
</evidence>
<dbReference type="AlphaFoldDB" id="A0AAJ0LVV6"/>